<evidence type="ECO:0000313" key="3">
    <source>
        <dbReference type="Proteomes" id="UP000253606"/>
    </source>
</evidence>
<dbReference type="PANTHER" id="PTHR43762">
    <property type="entry name" value="L-GULONOLACTONE OXIDASE"/>
    <property type="match status" value="1"/>
</dbReference>
<proteinExistence type="predicted"/>
<organism evidence="2 3">
    <name type="scientific">Acidisarcina polymorpha</name>
    <dbReference type="NCBI Taxonomy" id="2211140"/>
    <lineage>
        <taxon>Bacteria</taxon>
        <taxon>Pseudomonadati</taxon>
        <taxon>Acidobacteriota</taxon>
        <taxon>Terriglobia</taxon>
        <taxon>Terriglobales</taxon>
        <taxon>Acidobacteriaceae</taxon>
        <taxon>Acidisarcina</taxon>
    </lineage>
</organism>
<dbReference type="RefSeq" id="WP_114206477.1">
    <property type="nucleotide sequence ID" value="NZ_CP030840.1"/>
</dbReference>
<dbReference type="InterPro" id="IPR036318">
    <property type="entry name" value="FAD-bd_PCMH-like_sf"/>
</dbReference>
<evidence type="ECO:0000259" key="1">
    <source>
        <dbReference type="PROSITE" id="PS51387"/>
    </source>
</evidence>
<dbReference type="Proteomes" id="UP000253606">
    <property type="component" value="Chromosome"/>
</dbReference>
<dbReference type="SUPFAM" id="SSF56176">
    <property type="entry name" value="FAD-binding/transporter-associated domain-like"/>
    <property type="match status" value="1"/>
</dbReference>
<dbReference type="OrthoDB" id="9768764at2"/>
<protein>
    <submittedName>
        <fullName evidence="2">L-fuco-beta-pyranose dehydrogenase</fullName>
    </submittedName>
</protein>
<feature type="domain" description="FAD-binding PCMH-type" evidence="1">
    <location>
        <begin position="10"/>
        <end position="189"/>
    </location>
</feature>
<reference evidence="2 3" key="1">
    <citation type="journal article" date="2018" name="Front. Microbiol.">
        <title>Hydrolytic Capabilities as a Key to Environmental Success: Chitinolytic and Cellulolytic Acidobacteria From Acidic Sub-arctic Soils and Boreal Peatlands.</title>
        <authorList>
            <person name="Belova S.E."/>
            <person name="Ravin N.V."/>
            <person name="Pankratov T.A."/>
            <person name="Rakitin A.L."/>
            <person name="Ivanova A.A."/>
            <person name="Beletsky A.V."/>
            <person name="Mardanov A.V."/>
            <person name="Sinninghe Damste J.S."/>
            <person name="Dedysh S.N."/>
        </authorList>
    </citation>
    <scope>NUCLEOTIDE SEQUENCE [LARGE SCALE GENOMIC DNA]</scope>
    <source>
        <strain evidence="2 3">SBC82</strain>
    </source>
</reference>
<dbReference type="AlphaFoldDB" id="A0A2Z5FX27"/>
<dbReference type="Gene3D" id="3.30.465.10">
    <property type="match status" value="1"/>
</dbReference>
<dbReference type="EMBL" id="CP030840">
    <property type="protein sequence ID" value="AXC10946.1"/>
    <property type="molecule type" value="Genomic_DNA"/>
</dbReference>
<dbReference type="InterPro" id="IPR006094">
    <property type="entry name" value="Oxid_FAD_bind_N"/>
</dbReference>
<dbReference type="InterPro" id="IPR016169">
    <property type="entry name" value="FAD-bd_PCMH_sub2"/>
</dbReference>
<accession>A0A2Z5FX27</accession>
<dbReference type="GO" id="GO:0016899">
    <property type="term" value="F:oxidoreductase activity, acting on the CH-OH group of donors, oxygen as acceptor"/>
    <property type="evidence" value="ECO:0007669"/>
    <property type="project" value="InterPro"/>
</dbReference>
<dbReference type="Pfam" id="PF01565">
    <property type="entry name" value="FAD_binding_4"/>
    <property type="match status" value="1"/>
</dbReference>
<evidence type="ECO:0000313" key="2">
    <source>
        <dbReference type="EMBL" id="AXC10946.1"/>
    </source>
</evidence>
<dbReference type="GO" id="GO:0071949">
    <property type="term" value="F:FAD binding"/>
    <property type="evidence" value="ECO:0007669"/>
    <property type="project" value="InterPro"/>
</dbReference>
<keyword evidence="3" id="KW-1185">Reference proteome</keyword>
<dbReference type="KEGG" id="abas:ACPOL_1600"/>
<dbReference type="InterPro" id="IPR016166">
    <property type="entry name" value="FAD-bd_PCMH"/>
</dbReference>
<dbReference type="PANTHER" id="PTHR43762:SF1">
    <property type="entry name" value="D-ARABINONO-1,4-LACTONE OXIDASE"/>
    <property type="match status" value="1"/>
</dbReference>
<name>A0A2Z5FX27_9BACT</name>
<gene>
    <name evidence="2" type="ORF">ACPOL_1600</name>
</gene>
<dbReference type="InterPro" id="IPR010031">
    <property type="entry name" value="FAD_lactone_oxidase-like"/>
</dbReference>
<dbReference type="PROSITE" id="PS51387">
    <property type="entry name" value="FAD_PCMH"/>
    <property type="match status" value="1"/>
</dbReference>
<sequence>MSASKLRQKKSAPAFESWGRYPRLPATLVPLYWMEEFPPADRPVASMLPVGMGRSYGDVCLLENGTLLHTTTLDRFIGFDPKTGLLRCEAGVTLAEILKFAVPLGWFLPVTPGTKFVTVGGAIANDIHGKNHHVAGTFGRHVPRFELVRSDGMRLECSPIQNSDWYAATIGGMGLTGLITWAEVQLRPIVSRKIVYHGTKFVGVDAFLELSQGAKNAEYSVAWIDCVAQGKNFARGIFMRGDHSPEPSILKPSRDPRLTLPVDLPSVLLNKYTVEAFNALYYRKQLGREKRALVDYEPFFYPLDSILHWNRLYGKDGLLQFQCVLPFEDGQQGILRILKAITSSGLASFLAVIKVFGDVPSPGMMSFPAPGITLALDFPVRRDVSFDLLERLAYITVEHHGKMYPAKDACMTALQFQSFYPQWREFAHYVDPAFSSSFWQRVSGVGAINLAAATSTAGLGNALV</sequence>